<dbReference type="PANTHER" id="PTHR13227:SF0">
    <property type="entry name" value="EUKARYOTIC TRANSLATION INITIATION FACTOR 2A"/>
    <property type="match status" value="1"/>
</dbReference>
<keyword evidence="5" id="KW-0812">Transmembrane</keyword>
<comment type="caution">
    <text evidence="7">The sequence shown here is derived from an EMBL/GenBank/DDBJ whole genome shotgun (WGS) entry which is preliminary data.</text>
</comment>
<dbReference type="RefSeq" id="XP_067918269.1">
    <property type="nucleotide sequence ID" value="XM_068069755.1"/>
</dbReference>
<keyword evidence="5" id="KW-1133">Transmembrane helix</keyword>
<evidence type="ECO:0000256" key="4">
    <source>
        <dbReference type="ARBA" id="ARBA00022917"/>
    </source>
</evidence>
<dbReference type="OrthoDB" id="2194683at2759"/>
<evidence type="ECO:0000259" key="6">
    <source>
        <dbReference type="Pfam" id="PF08662"/>
    </source>
</evidence>
<dbReference type="InterPro" id="IPR013979">
    <property type="entry name" value="TIF_beta_prop-like"/>
</dbReference>
<evidence type="ECO:0000313" key="7">
    <source>
        <dbReference type="EMBL" id="PHJ16542.1"/>
    </source>
</evidence>
<dbReference type="InterPro" id="IPR011387">
    <property type="entry name" value="TIF2A"/>
</dbReference>
<evidence type="ECO:0000313" key="8">
    <source>
        <dbReference type="Proteomes" id="UP000221165"/>
    </source>
</evidence>
<keyword evidence="2" id="KW-0853">WD repeat</keyword>
<dbReference type="Pfam" id="PF08662">
    <property type="entry name" value="eIF2A"/>
    <property type="match status" value="1"/>
</dbReference>
<keyword evidence="8" id="KW-1185">Reference proteome</keyword>
<feature type="transmembrane region" description="Helical" evidence="5">
    <location>
        <begin position="66"/>
        <end position="87"/>
    </location>
</feature>
<evidence type="ECO:0000256" key="5">
    <source>
        <dbReference type="SAM" id="Phobius"/>
    </source>
</evidence>
<feature type="non-terminal residue" evidence="7">
    <location>
        <position position="96"/>
    </location>
</feature>
<dbReference type="GeneID" id="94432966"/>
<accession>A0A2C6KJ78</accession>
<dbReference type="GO" id="GO:0003729">
    <property type="term" value="F:mRNA binding"/>
    <property type="evidence" value="ECO:0007669"/>
    <property type="project" value="TreeGrafter"/>
</dbReference>
<dbReference type="AlphaFoldDB" id="A0A2C6KJ78"/>
<dbReference type="EMBL" id="MIGC01005837">
    <property type="protein sequence ID" value="PHJ16542.1"/>
    <property type="molecule type" value="Genomic_DNA"/>
</dbReference>
<feature type="domain" description="Translation initiation factor beta propellor-like" evidence="6">
    <location>
        <begin position="3"/>
        <end position="51"/>
    </location>
</feature>
<dbReference type="GO" id="GO:0043022">
    <property type="term" value="F:ribosome binding"/>
    <property type="evidence" value="ECO:0007669"/>
    <property type="project" value="TreeGrafter"/>
</dbReference>
<protein>
    <submittedName>
        <fullName evidence="7">Gyf domain-containing</fullName>
    </submittedName>
</protein>
<keyword evidence="5" id="KW-0472">Membrane</keyword>
<reference evidence="7 8" key="1">
    <citation type="journal article" date="2017" name="Int. J. Parasitol.">
        <title>The genome of the protozoan parasite Cystoisospora suis and a reverse vaccinology approach to identify vaccine candidates.</title>
        <authorList>
            <person name="Palmieri N."/>
            <person name="Shrestha A."/>
            <person name="Ruttkowski B."/>
            <person name="Beck T."/>
            <person name="Vogl C."/>
            <person name="Tomley F."/>
            <person name="Blake D.P."/>
            <person name="Joachim A."/>
        </authorList>
    </citation>
    <scope>NUCLEOTIDE SEQUENCE [LARGE SCALE GENOMIC DNA]</scope>
    <source>
        <strain evidence="7 8">Wien I</strain>
    </source>
</reference>
<gene>
    <name evidence="7" type="ORF">CSUI_009643</name>
</gene>
<evidence type="ECO:0000256" key="3">
    <source>
        <dbReference type="ARBA" id="ARBA00022737"/>
    </source>
</evidence>
<keyword evidence="1" id="KW-0396">Initiation factor</keyword>
<evidence type="ECO:0000256" key="2">
    <source>
        <dbReference type="ARBA" id="ARBA00022574"/>
    </source>
</evidence>
<proteinExistence type="predicted"/>
<name>A0A2C6KJ78_9APIC</name>
<dbReference type="Proteomes" id="UP000221165">
    <property type="component" value="Unassembled WGS sequence"/>
</dbReference>
<keyword evidence="4" id="KW-0648">Protein biosynthesis</keyword>
<evidence type="ECO:0000256" key="1">
    <source>
        <dbReference type="ARBA" id="ARBA00022540"/>
    </source>
</evidence>
<dbReference type="PANTHER" id="PTHR13227">
    <property type="entry name" value="EUKARYOTIC TRANSLATION INITIATION FACTOR 2A"/>
    <property type="match status" value="1"/>
</dbReference>
<dbReference type="GO" id="GO:0003743">
    <property type="term" value="F:translation initiation factor activity"/>
    <property type="evidence" value="ECO:0007669"/>
    <property type="project" value="UniProtKB-KW"/>
</dbReference>
<organism evidence="7 8">
    <name type="scientific">Cystoisospora suis</name>
    <dbReference type="NCBI Taxonomy" id="483139"/>
    <lineage>
        <taxon>Eukaryota</taxon>
        <taxon>Sar</taxon>
        <taxon>Alveolata</taxon>
        <taxon>Apicomplexa</taxon>
        <taxon>Conoidasida</taxon>
        <taxon>Coccidia</taxon>
        <taxon>Eucoccidiorida</taxon>
        <taxon>Eimeriorina</taxon>
        <taxon>Sarcocystidae</taxon>
        <taxon>Cystoisospora</taxon>
    </lineage>
</organism>
<keyword evidence="3" id="KW-0677">Repeat</keyword>
<dbReference type="VEuPathDB" id="ToxoDB:CSUI_009643"/>
<dbReference type="GO" id="GO:0022627">
    <property type="term" value="C:cytosolic small ribosomal subunit"/>
    <property type="evidence" value="ECO:0007669"/>
    <property type="project" value="TreeGrafter"/>
</dbReference>
<sequence length="96" mass="11050">MSLITEWRAACTVQSVWAPSGDLFLTASTYPRMKVDNLLRVFDYEGKLAQEIRNIFACLSCQLYHLLARFSVLLFLSLFFSLCFRLFSSLGFPHSE</sequence>
<dbReference type="GO" id="GO:0000049">
    <property type="term" value="F:tRNA binding"/>
    <property type="evidence" value="ECO:0007669"/>
    <property type="project" value="TreeGrafter"/>
</dbReference>